<feature type="transmembrane region" description="Helical" evidence="1">
    <location>
        <begin position="20"/>
        <end position="38"/>
    </location>
</feature>
<sequence>MFQDHWMQMHHFRCDPLNLFVYPPTVAAWFSIFAVWSYPVARHVWNWFTFLCFVGAVLWTGFLATAQ</sequence>
<protein>
    <submittedName>
        <fullName evidence="2">Uncharacterized protein</fullName>
    </submittedName>
</protein>
<gene>
    <name evidence="2" type="ORF">BXT84_12685</name>
</gene>
<dbReference type="Proteomes" id="UP000325292">
    <property type="component" value="Chromosome"/>
</dbReference>
<reference evidence="2 3" key="1">
    <citation type="journal article" date="2019" name="Sci. Rep.">
        <title>Sulfobacillus thermotolerans: new insights into resistance and metabolic capacities of acidophilic chemolithotrophs.</title>
        <authorList>
            <person name="Panyushkina A.E."/>
            <person name="Babenko V.V."/>
            <person name="Nikitina A.S."/>
            <person name="Selezneva O.V."/>
            <person name="Tsaplina I.A."/>
            <person name="Letarova M.A."/>
            <person name="Kostryukova E.S."/>
            <person name="Letarov A.V."/>
        </authorList>
    </citation>
    <scope>NUCLEOTIDE SEQUENCE [LARGE SCALE GENOMIC DNA]</scope>
    <source>
        <strain evidence="2 3">Kr1</strain>
    </source>
</reference>
<organism evidence="2 3">
    <name type="scientific">Sulfobacillus thermotolerans</name>
    <dbReference type="NCBI Taxonomy" id="338644"/>
    <lineage>
        <taxon>Bacteria</taxon>
        <taxon>Bacillati</taxon>
        <taxon>Bacillota</taxon>
        <taxon>Clostridia</taxon>
        <taxon>Eubacteriales</taxon>
        <taxon>Clostridiales Family XVII. Incertae Sedis</taxon>
        <taxon>Sulfobacillus</taxon>
    </lineage>
</organism>
<keyword evidence="3" id="KW-1185">Reference proteome</keyword>
<name>A0ABM6RTM9_9FIRM</name>
<evidence type="ECO:0000313" key="2">
    <source>
        <dbReference type="EMBL" id="AUW94697.1"/>
    </source>
</evidence>
<keyword evidence="1" id="KW-0472">Membrane</keyword>
<evidence type="ECO:0000256" key="1">
    <source>
        <dbReference type="SAM" id="Phobius"/>
    </source>
</evidence>
<proteinExistence type="predicted"/>
<evidence type="ECO:0000313" key="3">
    <source>
        <dbReference type="Proteomes" id="UP000325292"/>
    </source>
</evidence>
<dbReference type="EMBL" id="CP019454">
    <property type="protein sequence ID" value="AUW94697.1"/>
    <property type="molecule type" value="Genomic_DNA"/>
</dbReference>
<keyword evidence="1" id="KW-1133">Transmembrane helix</keyword>
<keyword evidence="1" id="KW-0812">Transmembrane</keyword>
<feature type="transmembrane region" description="Helical" evidence="1">
    <location>
        <begin position="44"/>
        <end position="66"/>
    </location>
</feature>
<accession>A0ABM6RTM9</accession>